<accession>A0A1C7N3F6</accession>
<proteinExistence type="predicted"/>
<feature type="compositionally biased region" description="Polar residues" evidence="1">
    <location>
        <begin position="87"/>
        <end position="97"/>
    </location>
</feature>
<reference evidence="2 3" key="1">
    <citation type="submission" date="2016-03" db="EMBL/GenBank/DDBJ databases">
        <title>Choanephora cucurbitarum.</title>
        <authorList>
            <person name="Min B."/>
            <person name="Park H."/>
            <person name="Park J.-H."/>
            <person name="Shin H.-D."/>
            <person name="Choi I.-G."/>
        </authorList>
    </citation>
    <scope>NUCLEOTIDE SEQUENCE [LARGE SCALE GENOMIC DNA]</scope>
    <source>
        <strain evidence="2 3">KUS-F28377</strain>
    </source>
</reference>
<dbReference type="EMBL" id="LUGH01000639">
    <property type="protein sequence ID" value="OBZ83567.1"/>
    <property type="molecule type" value="Genomic_DNA"/>
</dbReference>
<dbReference type="Proteomes" id="UP000093000">
    <property type="component" value="Unassembled WGS sequence"/>
</dbReference>
<protein>
    <submittedName>
        <fullName evidence="2">Uncharacterized protein</fullName>
    </submittedName>
</protein>
<name>A0A1C7N3F6_9FUNG</name>
<keyword evidence="3" id="KW-1185">Reference proteome</keyword>
<feature type="region of interest" description="Disordered" evidence="1">
    <location>
        <begin position="78"/>
        <end position="97"/>
    </location>
</feature>
<dbReference type="InParanoid" id="A0A1C7N3F6"/>
<organism evidence="2 3">
    <name type="scientific">Choanephora cucurbitarum</name>
    <dbReference type="NCBI Taxonomy" id="101091"/>
    <lineage>
        <taxon>Eukaryota</taxon>
        <taxon>Fungi</taxon>
        <taxon>Fungi incertae sedis</taxon>
        <taxon>Mucoromycota</taxon>
        <taxon>Mucoromycotina</taxon>
        <taxon>Mucoromycetes</taxon>
        <taxon>Mucorales</taxon>
        <taxon>Mucorineae</taxon>
        <taxon>Choanephoraceae</taxon>
        <taxon>Choanephoroideae</taxon>
        <taxon>Choanephora</taxon>
    </lineage>
</organism>
<evidence type="ECO:0000313" key="3">
    <source>
        <dbReference type="Proteomes" id="UP000093000"/>
    </source>
</evidence>
<dbReference type="AlphaFoldDB" id="A0A1C7N3F6"/>
<sequence>MQITAMPATSTLFKSKLNHFITKLSHPTKEEDEDDEAPIQKQRKPSYATSVESTSSMADRFRQVIPFFRRRSSGNISTLTPAEETAGQPSSALPNSSFTMTPISPTTSDYVQSIERLRSLYKLAIDELNYAIDSQGSSYYPGDLATAREALDDCANAFMQLLLHTTDPVTRESLQSYMAPRLMRLQKKLDALPEVDEDNDY</sequence>
<dbReference type="OrthoDB" id="273230at2759"/>
<gene>
    <name evidence="2" type="ORF">A0J61_08381</name>
</gene>
<feature type="region of interest" description="Disordered" evidence="1">
    <location>
        <begin position="25"/>
        <end position="53"/>
    </location>
</feature>
<evidence type="ECO:0000256" key="1">
    <source>
        <dbReference type="SAM" id="MobiDB-lite"/>
    </source>
</evidence>
<evidence type="ECO:0000313" key="2">
    <source>
        <dbReference type="EMBL" id="OBZ83567.1"/>
    </source>
</evidence>
<comment type="caution">
    <text evidence="2">The sequence shown here is derived from an EMBL/GenBank/DDBJ whole genome shotgun (WGS) entry which is preliminary data.</text>
</comment>